<keyword evidence="1" id="KW-1133">Transmembrane helix</keyword>
<protein>
    <submittedName>
        <fullName evidence="2">Stage III sporulation protein AF</fullName>
    </submittedName>
</protein>
<dbReference type="Proteomes" id="UP000824200">
    <property type="component" value="Unassembled WGS sequence"/>
</dbReference>
<evidence type="ECO:0000313" key="2">
    <source>
        <dbReference type="EMBL" id="HIR66268.1"/>
    </source>
</evidence>
<gene>
    <name evidence="2" type="ORF">IAC95_05265</name>
</gene>
<reference evidence="2" key="1">
    <citation type="submission" date="2020-10" db="EMBL/GenBank/DDBJ databases">
        <authorList>
            <person name="Gilroy R."/>
        </authorList>
    </citation>
    <scope>NUCLEOTIDE SEQUENCE</scope>
    <source>
        <strain evidence="2">CHK121-14286</strain>
    </source>
</reference>
<dbReference type="AlphaFoldDB" id="A0A9D1E4B4"/>
<keyword evidence="1" id="KW-0812">Transmembrane</keyword>
<sequence length="141" mass="15881">MQQWVLSVAGIALLTVLCDVILPVGQTKKYVKTVIGIVVTLVVVQPLLNFVGQDIPSEQVSVQPQQGYIHYIETLQQEDVQKLQKALKNNGFASPAVSFDVKKRCFEVVFTEKYSQQLYEKARQAVLQAECRFSVTFTWAT</sequence>
<feature type="transmembrane region" description="Helical" evidence="1">
    <location>
        <begin position="34"/>
        <end position="51"/>
    </location>
</feature>
<comment type="caution">
    <text evidence="2">The sequence shown here is derived from an EMBL/GenBank/DDBJ whole genome shotgun (WGS) entry which is preliminary data.</text>
</comment>
<dbReference type="Pfam" id="PF09581">
    <property type="entry name" value="Spore_III_AF"/>
    <property type="match status" value="1"/>
</dbReference>
<dbReference type="EMBL" id="DVHL01000044">
    <property type="protein sequence ID" value="HIR66268.1"/>
    <property type="molecule type" value="Genomic_DNA"/>
</dbReference>
<dbReference type="InterPro" id="IPR014245">
    <property type="entry name" value="Spore_III_AF"/>
</dbReference>
<accession>A0A9D1E4B4</accession>
<evidence type="ECO:0000256" key="1">
    <source>
        <dbReference type="SAM" id="Phobius"/>
    </source>
</evidence>
<proteinExistence type="predicted"/>
<keyword evidence="1" id="KW-0472">Membrane</keyword>
<reference evidence="2" key="2">
    <citation type="journal article" date="2021" name="PeerJ">
        <title>Extensive microbial diversity within the chicken gut microbiome revealed by metagenomics and culture.</title>
        <authorList>
            <person name="Gilroy R."/>
            <person name="Ravi A."/>
            <person name="Getino M."/>
            <person name="Pursley I."/>
            <person name="Horton D.L."/>
            <person name="Alikhan N.F."/>
            <person name="Baker D."/>
            <person name="Gharbi K."/>
            <person name="Hall N."/>
            <person name="Watson M."/>
            <person name="Adriaenssens E.M."/>
            <person name="Foster-Nyarko E."/>
            <person name="Jarju S."/>
            <person name="Secka A."/>
            <person name="Antonio M."/>
            <person name="Oren A."/>
            <person name="Chaudhuri R.R."/>
            <person name="La Ragione R."/>
            <person name="Hildebrand F."/>
            <person name="Pallen M.J."/>
        </authorList>
    </citation>
    <scope>NUCLEOTIDE SEQUENCE</scope>
    <source>
        <strain evidence="2">CHK121-14286</strain>
    </source>
</reference>
<name>A0A9D1E4B4_9BACT</name>
<evidence type="ECO:0000313" key="3">
    <source>
        <dbReference type="Proteomes" id="UP000824200"/>
    </source>
</evidence>
<organism evidence="2 3">
    <name type="scientific">Candidatus Fimimonas gallinarum</name>
    <dbReference type="NCBI Taxonomy" id="2840821"/>
    <lineage>
        <taxon>Bacteria</taxon>
        <taxon>Pseudomonadati</taxon>
        <taxon>Myxococcota</taxon>
        <taxon>Myxococcia</taxon>
        <taxon>Myxococcales</taxon>
        <taxon>Cystobacterineae</taxon>
        <taxon>Myxococcaceae</taxon>
        <taxon>Myxococcaceae incertae sedis</taxon>
        <taxon>Candidatus Fimimonas</taxon>
    </lineage>
</organism>